<dbReference type="Proteomes" id="UP001595978">
    <property type="component" value="Unassembled WGS sequence"/>
</dbReference>
<dbReference type="EMBL" id="JBHSNQ010000181">
    <property type="protein sequence ID" value="MFC5542810.1"/>
    <property type="molecule type" value="Genomic_DNA"/>
</dbReference>
<organism evidence="3 4">
    <name type="scientific">Ureibacillus suwonensis</name>
    <dbReference type="NCBI Taxonomy" id="313007"/>
    <lineage>
        <taxon>Bacteria</taxon>
        <taxon>Bacillati</taxon>
        <taxon>Bacillota</taxon>
        <taxon>Bacilli</taxon>
        <taxon>Bacillales</taxon>
        <taxon>Caryophanaceae</taxon>
        <taxon>Ureibacillus</taxon>
    </lineage>
</organism>
<reference evidence="4" key="1">
    <citation type="journal article" date="2019" name="Int. J. Syst. Evol. Microbiol.">
        <title>The Global Catalogue of Microorganisms (GCM) 10K type strain sequencing project: providing services to taxonomists for standard genome sequencing and annotation.</title>
        <authorList>
            <consortium name="The Broad Institute Genomics Platform"/>
            <consortium name="The Broad Institute Genome Sequencing Center for Infectious Disease"/>
            <person name="Wu L."/>
            <person name="Ma J."/>
        </authorList>
    </citation>
    <scope>NUCLEOTIDE SEQUENCE [LARGE SCALE GENOMIC DNA]</scope>
    <source>
        <strain evidence="4">CCUG 56331</strain>
    </source>
</reference>
<evidence type="ECO:0000313" key="3">
    <source>
        <dbReference type="EMBL" id="MFC5542810.1"/>
    </source>
</evidence>
<evidence type="ECO:0000313" key="4">
    <source>
        <dbReference type="Proteomes" id="UP001595978"/>
    </source>
</evidence>
<feature type="domain" description="Recombinase zinc beta ribbon" evidence="2">
    <location>
        <begin position="2"/>
        <end position="65"/>
    </location>
</feature>
<accession>A0ABW0RGT9</accession>
<sequence length="178" mass="20565">MSGLLKCPSCGQGMVPSITTYTHKDGTKRRHRYYVCGSFHNKGSVACKANSIKANEAEEIVFQLIEQFLQNNDLFNQKILSINRTAEENQDTLLYELDKLNGRLQELTELQEKYFNAFEKNLFPISMLQERLDIITKEKAAIEQKIYEMQNGLQQAETKKFLLNQSESCLQNLLTFIK</sequence>
<evidence type="ECO:0000256" key="1">
    <source>
        <dbReference type="SAM" id="Coils"/>
    </source>
</evidence>
<dbReference type="InterPro" id="IPR025827">
    <property type="entry name" value="Zn_ribbon_recom_dom"/>
</dbReference>
<feature type="coiled-coil region" evidence="1">
    <location>
        <begin position="97"/>
        <end position="159"/>
    </location>
</feature>
<keyword evidence="1" id="KW-0175">Coiled coil</keyword>
<gene>
    <name evidence="3" type="ORF">ACFPOH_13955</name>
</gene>
<dbReference type="RefSeq" id="WP_390310257.1">
    <property type="nucleotide sequence ID" value="NZ_JBHSNQ010000181.1"/>
</dbReference>
<keyword evidence="4" id="KW-1185">Reference proteome</keyword>
<comment type="caution">
    <text evidence="3">The sequence shown here is derived from an EMBL/GenBank/DDBJ whole genome shotgun (WGS) entry which is preliminary data.</text>
</comment>
<dbReference type="Pfam" id="PF13408">
    <property type="entry name" value="Zn_ribbon_recom"/>
    <property type="match status" value="1"/>
</dbReference>
<name>A0ABW0RGT9_9BACL</name>
<proteinExistence type="predicted"/>
<evidence type="ECO:0000259" key="2">
    <source>
        <dbReference type="Pfam" id="PF13408"/>
    </source>
</evidence>
<protein>
    <submittedName>
        <fullName evidence="3">Zinc ribbon domain-containing protein</fullName>
    </submittedName>
</protein>